<reference evidence="2 3" key="2">
    <citation type="journal article" date="2014" name="Int. J. Syst. Evol. Microbiol.">
        <title>Methanobacterium paludis sp. nov. and a novel strain of Methanobacterium lacus isolated from northern peatlands.</title>
        <authorList>
            <person name="Cadillo-Quiroz H."/>
            <person name="Brauer S.L."/>
            <person name="Goodson N."/>
            <person name="Yavitt J.B."/>
            <person name="Zinder S.H."/>
        </authorList>
    </citation>
    <scope>NUCLEOTIDE SEQUENCE [LARGE SCALE GENOMIC DNA]</scope>
    <source>
        <strain evidence="2 3">AL-21</strain>
    </source>
</reference>
<evidence type="ECO:0000313" key="2">
    <source>
        <dbReference type="EMBL" id="ADZ10195.1"/>
    </source>
</evidence>
<dbReference type="RefSeq" id="WP_013645546.1">
    <property type="nucleotide sequence ID" value="NC_015216.1"/>
</dbReference>
<reference evidence="3" key="1">
    <citation type="submission" date="2011-02" db="EMBL/GenBank/DDBJ databases">
        <title>Complete sequence of Methanobacterium sp. AL-21.</title>
        <authorList>
            <consortium name="US DOE Joint Genome Institute"/>
            <person name="Lucas S."/>
            <person name="Copeland A."/>
            <person name="Lapidus A."/>
            <person name="Cheng J.-F."/>
            <person name="Goodwin L."/>
            <person name="Pitluck S."/>
            <person name="Chertkov O."/>
            <person name="Detter J.C."/>
            <person name="Han C."/>
            <person name="Tapia R."/>
            <person name="Land M."/>
            <person name="Hauser L."/>
            <person name="Kyrpides N."/>
            <person name="Ivanova N."/>
            <person name="Mikhailova N."/>
            <person name="Pagani I."/>
            <person name="Cadillo-Quiroz H."/>
            <person name="Imachi H."/>
            <person name="Zinder S."/>
            <person name="Liu W."/>
            <person name="Woyke T."/>
        </authorList>
    </citation>
    <scope>NUCLEOTIDE SEQUENCE [LARGE SCALE GENOMIC DNA]</scope>
    <source>
        <strain evidence="3">AL-21</strain>
    </source>
</reference>
<evidence type="ECO:0000256" key="1">
    <source>
        <dbReference type="SAM" id="Phobius"/>
    </source>
</evidence>
<keyword evidence="1" id="KW-0472">Membrane</keyword>
<dbReference type="eggNOG" id="arCOG06453">
    <property type="taxonomic scope" value="Archaea"/>
</dbReference>
<feature type="transmembrane region" description="Helical" evidence="1">
    <location>
        <begin position="159"/>
        <end position="177"/>
    </location>
</feature>
<evidence type="ECO:0000313" key="3">
    <source>
        <dbReference type="Proteomes" id="UP000007490"/>
    </source>
</evidence>
<dbReference type="Proteomes" id="UP000007490">
    <property type="component" value="Chromosome"/>
</dbReference>
<keyword evidence="1" id="KW-1133">Transmembrane helix</keyword>
<feature type="transmembrane region" description="Helical" evidence="1">
    <location>
        <begin position="53"/>
        <end position="69"/>
    </location>
</feature>
<name>F0TB49_METLA</name>
<dbReference type="OrthoDB" id="82045at2157"/>
<dbReference type="EMBL" id="CP002551">
    <property type="protein sequence ID" value="ADZ10195.1"/>
    <property type="molecule type" value="Genomic_DNA"/>
</dbReference>
<proteinExistence type="predicted"/>
<protein>
    <submittedName>
        <fullName evidence="2">Uncharacterized protein</fullName>
    </submittedName>
</protein>
<keyword evidence="3" id="KW-1185">Reference proteome</keyword>
<organism evidence="2 3">
    <name type="scientific">Methanobacterium lacus (strain AL-21)</name>
    <dbReference type="NCBI Taxonomy" id="877455"/>
    <lineage>
        <taxon>Archaea</taxon>
        <taxon>Methanobacteriati</taxon>
        <taxon>Methanobacteriota</taxon>
        <taxon>Methanomada group</taxon>
        <taxon>Methanobacteria</taxon>
        <taxon>Methanobacteriales</taxon>
        <taxon>Methanobacteriaceae</taxon>
        <taxon>Methanobacterium</taxon>
    </lineage>
</organism>
<dbReference type="HOGENOM" id="CLU_118894_0_0_2"/>
<feature type="transmembrane region" description="Helical" evidence="1">
    <location>
        <begin position="28"/>
        <end position="46"/>
    </location>
</feature>
<feature type="transmembrane region" description="Helical" evidence="1">
    <location>
        <begin position="75"/>
        <end position="107"/>
    </location>
</feature>
<dbReference type="AlphaFoldDB" id="F0TB49"/>
<feature type="transmembrane region" description="Helical" evidence="1">
    <location>
        <begin position="128"/>
        <end position="153"/>
    </location>
</feature>
<dbReference type="KEGG" id="mel:Metbo_1975"/>
<gene>
    <name evidence="2" type="ordered locus">Metbo_1975</name>
</gene>
<keyword evidence="1" id="KW-0812">Transmembrane</keyword>
<dbReference type="STRING" id="877455.Metbo_1975"/>
<sequence length="198" mass="22322">MLLEPVLYAFSGFFMKFSDDAYDKKKNIYMAVMAAVLCGVSIAYLAVTSSDSACLFIAILIGTVLSLKVDSLNHVLALILFLVIIIYIGIPSIGIVTLILCTLAAFIDEVGNDNERIKKLGRGAELFFDYRFTLKLTVLVFAVLGLLVPYFPVLTQPNIQYFQFQTFIYFLLFDLFYEVAGLKFDAIYNGFNNLFRIF</sequence>
<dbReference type="GeneID" id="10278435"/>
<accession>F0TB49</accession>